<keyword evidence="3" id="KW-1185">Reference proteome</keyword>
<organism evidence="2 3">
    <name type="scientific">Albugo candida</name>
    <dbReference type="NCBI Taxonomy" id="65357"/>
    <lineage>
        <taxon>Eukaryota</taxon>
        <taxon>Sar</taxon>
        <taxon>Stramenopiles</taxon>
        <taxon>Oomycota</taxon>
        <taxon>Peronosporomycetes</taxon>
        <taxon>Albuginales</taxon>
        <taxon>Albuginaceae</taxon>
        <taxon>Albugo</taxon>
    </lineage>
</organism>
<comment type="caution">
    <text evidence="2">The sequence shown here is derived from an EMBL/GenBank/DDBJ whole genome shotgun (WGS) entry which is preliminary data.</text>
</comment>
<evidence type="ECO:0000256" key="1">
    <source>
        <dbReference type="SAM" id="SignalP"/>
    </source>
</evidence>
<proteinExistence type="predicted"/>
<keyword evidence="1" id="KW-0732">Signal</keyword>
<accession>A0A024GB17</accession>
<gene>
    <name evidence="2" type="ORF">BN9_045240</name>
</gene>
<reference evidence="2 3" key="1">
    <citation type="submission" date="2012-05" db="EMBL/GenBank/DDBJ databases">
        <title>Recombination and specialization in a pathogen metapopulation.</title>
        <authorList>
            <person name="Gardiner A."/>
            <person name="Kemen E."/>
            <person name="Schultz-Larsen T."/>
            <person name="MacLean D."/>
            <person name="Van Oosterhout C."/>
            <person name="Jones J.D.G."/>
        </authorList>
    </citation>
    <scope>NUCLEOTIDE SEQUENCE [LARGE SCALE GENOMIC DNA]</scope>
    <source>
        <strain evidence="2 3">Ac Nc2</strain>
    </source>
</reference>
<evidence type="ECO:0008006" key="4">
    <source>
        <dbReference type="Google" id="ProtNLM"/>
    </source>
</evidence>
<dbReference type="EMBL" id="CAIX01000054">
    <property type="protein sequence ID" value="CCI43740.1"/>
    <property type="molecule type" value="Genomic_DNA"/>
</dbReference>
<feature type="chain" id="PRO_5001529439" description="DDE Tnp4 domain-containing protein" evidence="1">
    <location>
        <begin position="23"/>
        <end position="264"/>
    </location>
</feature>
<feature type="signal peptide" evidence="1">
    <location>
        <begin position="1"/>
        <end position="22"/>
    </location>
</feature>
<evidence type="ECO:0000313" key="3">
    <source>
        <dbReference type="Proteomes" id="UP000053237"/>
    </source>
</evidence>
<dbReference type="Proteomes" id="UP000053237">
    <property type="component" value="Unassembled WGS sequence"/>
</dbReference>
<protein>
    <recommendedName>
        <fullName evidence="4">DDE Tnp4 domain-containing protein</fullName>
    </recommendedName>
</protein>
<evidence type="ECO:0000313" key="2">
    <source>
        <dbReference type="EMBL" id="CCI43740.1"/>
    </source>
</evidence>
<sequence>MKAHTASYLNLLLLSPIAVVRASQLVRDNYLHGHTTHSRLISSVAPDEATTTNRQLLNEVEKKAQSAAIANVEETHASSAECVFVYILSYHTYSCSTIRGSKLLRDVHQFSVVKCTAILCVKNFLSSAIRCFDASCRLPKKQMLFRHENLLLLQAVSYNLSKRFTECTSTLEERFLTFMHGKSIKISLPIVPEFVRPITHHFLLTTKDHHFIRTSAALHHSHKMMSWTAVHWSRAVFCVRMKCIWYRKDSMQHCYRQLCVLLCT</sequence>
<name>A0A024GB17_9STRA</name>
<dbReference type="AlphaFoldDB" id="A0A024GB17"/>
<dbReference type="InParanoid" id="A0A024GB17"/>